<feature type="non-terminal residue" evidence="1">
    <location>
        <position position="157"/>
    </location>
</feature>
<comment type="caution">
    <text evidence="1">The sequence shown here is derived from an EMBL/GenBank/DDBJ whole genome shotgun (WGS) entry which is preliminary data.</text>
</comment>
<evidence type="ECO:0000313" key="2">
    <source>
        <dbReference type="Proteomes" id="UP000886758"/>
    </source>
</evidence>
<evidence type="ECO:0000313" key="1">
    <source>
        <dbReference type="EMBL" id="HIT50090.1"/>
    </source>
</evidence>
<dbReference type="AlphaFoldDB" id="A0A9D1KI99"/>
<dbReference type="PROSITE" id="PS51257">
    <property type="entry name" value="PROKAR_LIPOPROTEIN"/>
    <property type="match status" value="1"/>
</dbReference>
<sequence length="157" mass="17632">MKHIKKIIATVVLSITLLLSMTGCSGYSFYNDWHQAGADIDRSHIFISIDIDEVARKIEANETFALLYATSESQASVAVVTSLQIQAEYLGCEDKHIYFLNAANYLSTSALRKEVKEKTKIHDPMDETSDDPIIITYDQGRVDVDTSYKSKPATKKY</sequence>
<evidence type="ECO:0008006" key="3">
    <source>
        <dbReference type="Google" id="ProtNLM"/>
    </source>
</evidence>
<accession>A0A9D1KI99</accession>
<reference evidence="1" key="2">
    <citation type="journal article" date="2021" name="PeerJ">
        <title>Extensive microbial diversity within the chicken gut microbiome revealed by metagenomics and culture.</title>
        <authorList>
            <person name="Gilroy R."/>
            <person name="Ravi A."/>
            <person name="Getino M."/>
            <person name="Pursley I."/>
            <person name="Horton D.L."/>
            <person name="Alikhan N.F."/>
            <person name="Baker D."/>
            <person name="Gharbi K."/>
            <person name="Hall N."/>
            <person name="Watson M."/>
            <person name="Adriaenssens E.M."/>
            <person name="Foster-Nyarko E."/>
            <person name="Jarju S."/>
            <person name="Secka A."/>
            <person name="Antonio M."/>
            <person name="Oren A."/>
            <person name="Chaudhuri R.R."/>
            <person name="La Ragione R."/>
            <person name="Hildebrand F."/>
            <person name="Pallen M.J."/>
        </authorList>
    </citation>
    <scope>NUCLEOTIDE SEQUENCE</scope>
    <source>
        <strain evidence="1">ChiW17-6978</strain>
    </source>
</reference>
<name>A0A9D1KI99_9MOLU</name>
<organism evidence="1 2">
    <name type="scientific">Candidatus Pelethenecus faecipullorum</name>
    <dbReference type="NCBI Taxonomy" id="2840900"/>
    <lineage>
        <taxon>Bacteria</taxon>
        <taxon>Bacillati</taxon>
        <taxon>Mycoplasmatota</taxon>
        <taxon>Mollicutes</taxon>
        <taxon>Candidatus Pelethenecus</taxon>
    </lineage>
</organism>
<dbReference type="EMBL" id="DVLF01000109">
    <property type="protein sequence ID" value="HIT50090.1"/>
    <property type="molecule type" value="Genomic_DNA"/>
</dbReference>
<proteinExistence type="predicted"/>
<reference evidence="1" key="1">
    <citation type="submission" date="2020-10" db="EMBL/GenBank/DDBJ databases">
        <authorList>
            <person name="Gilroy R."/>
        </authorList>
    </citation>
    <scope>NUCLEOTIDE SEQUENCE</scope>
    <source>
        <strain evidence="1">ChiW17-6978</strain>
    </source>
</reference>
<gene>
    <name evidence="1" type="ORF">IAD46_03585</name>
</gene>
<protein>
    <recommendedName>
        <fullName evidence="3">Lipoprotein</fullName>
    </recommendedName>
</protein>
<dbReference type="Proteomes" id="UP000886758">
    <property type="component" value="Unassembled WGS sequence"/>
</dbReference>